<feature type="domain" description="Flagellin N-terminal" evidence="6">
    <location>
        <begin position="5"/>
        <end position="142"/>
    </location>
</feature>
<dbReference type="InterPro" id="IPR010810">
    <property type="entry name" value="Flagellin_hook_IN_motif"/>
</dbReference>
<dbReference type="Pfam" id="PF07196">
    <property type="entry name" value="Flagellin_IN"/>
    <property type="match status" value="1"/>
</dbReference>
<keyword evidence="2 5" id="KW-0964">Secreted</keyword>
<comment type="function">
    <text evidence="5">Flagellin is the subunit protein which polymerizes to form the filaments of bacterial flagella.</text>
</comment>
<dbReference type="InterPro" id="IPR001029">
    <property type="entry name" value="Flagellin_N"/>
</dbReference>
<dbReference type="Proteomes" id="UP000326789">
    <property type="component" value="Unassembled WGS sequence"/>
</dbReference>
<dbReference type="SUPFAM" id="SSF64518">
    <property type="entry name" value="Phase 1 flagellin"/>
    <property type="match status" value="1"/>
</dbReference>
<dbReference type="Gene3D" id="1.20.1330.10">
    <property type="entry name" value="f41 fragment of flagellin, N-terminal domain"/>
    <property type="match status" value="1"/>
</dbReference>
<keyword evidence="8" id="KW-0969">Cilium</keyword>
<dbReference type="InterPro" id="IPR001492">
    <property type="entry name" value="Flagellin"/>
</dbReference>
<evidence type="ECO:0000256" key="1">
    <source>
        <dbReference type="ARBA" id="ARBA00005709"/>
    </source>
</evidence>
<evidence type="ECO:0000256" key="4">
    <source>
        <dbReference type="ARBA" id="ARBA00023143"/>
    </source>
</evidence>
<sequence length="372" mass="40012">MAINVNSNVSAMTAQRFVNNASSQVSTSMEQLSSGYKINSAQDDAAGLQISNRLNVQNRGLEVAVRNANDGISIAQTAEGALNETTNVLQRLRDLSLQASNGSNSKDDRLSIQAEVTALNDELNRIAETTSFAGSKLLNGSFQDRSFQIGADSGEAVVLSLQNVRSDSLSAGGMFLRTAEGKADDWTLPRDASLTVDIADEYGFEQVTFDLKKGSDLEEIATRINGQQDIVNTSVDGEGRLQIFYGPDFNVNLDGDFLEIMGAPEYRYETVSNIDVTSQGGAQRGIALVDQALEYVDSHRAELGAFQNRLGHAISNLNNIDLNVQASKSQIRDTDFAKTTTELTKSQILQQSSSSILAQAKQAPNSALSLLG</sequence>
<dbReference type="GO" id="GO:0005198">
    <property type="term" value="F:structural molecule activity"/>
    <property type="evidence" value="ECO:0007669"/>
    <property type="project" value="UniProtKB-UniRule"/>
</dbReference>
<dbReference type="EMBL" id="VWSE01000008">
    <property type="protein sequence ID" value="KAB0287142.1"/>
    <property type="molecule type" value="Genomic_DNA"/>
</dbReference>
<keyword evidence="3" id="KW-0175">Coiled coil</keyword>
<proteinExistence type="inferred from homology"/>
<dbReference type="RefSeq" id="WP_150872701.1">
    <property type="nucleotide sequence ID" value="NZ_JATABQ010000229.1"/>
</dbReference>
<dbReference type="Pfam" id="PF00700">
    <property type="entry name" value="Flagellin_C"/>
    <property type="match status" value="1"/>
</dbReference>
<evidence type="ECO:0000256" key="3">
    <source>
        <dbReference type="ARBA" id="ARBA00023054"/>
    </source>
</evidence>
<comment type="subcellular location">
    <subcellularLocation>
        <location evidence="5">Secreted</location>
    </subcellularLocation>
    <subcellularLocation>
        <location evidence="5">Bacterial flagellum</location>
    </subcellularLocation>
</comment>
<organism evidence="8 9">
    <name type="scientific">Vibrio fortis</name>
    <dbReference type="NCBI Taxonomy" id="212667"/>
    <lineage>
        <taxon>Bacteria</taxon>
        <taxon>Pseudomonadati</taxon>
        <taxon>Pseudomonadota</taxon>
        <taxon>Gammaproteobacteria</taxon>
        <taxon>Vibrionales</taxon>
        <taxon>Vibrionaceae</taxon>
        <taxon>Vibrio</taxon>
    </lineage>
</organism>
<dbReference type="NCBIfam" id="NF006466">
    <property type="entry name" value="PRK08869.1-1"/>
    <property type="match status" value="1"/>
</dbReference>
<evidence type="ECO:0000259" key="6">
    <source>
        <dbReference type="Pfam" id="PF00669"/>
    </source>
</evidence>
<dbReference type="NCBIfam" id="NF006468">
    <property type="entry name" value="PRK08869.1-3"/>
    <property type="match status" value="1"/>
</dbReference>
<dbReference type="GO" id="GO:0009288">
    <property type="term" value="C:bacterial-type flagellum"/>
    <property type="evidence" value="ECO:0007669"/>
    <property type="project" value="UniProtKB-SubCell"/>
</dbReference>
<keyword evidence="4 5" id="KW-0975">Bacterial flagellum</keyword>
<dbReference type="InterPro" id="IPR042187">
    <property type="entry name" value="Flagellin_C_sub2"/>
</dbReference>
<comment type="similarity">
    <text evidence="1 5">Belongs to the bacterial flagellin family.</text>
</comment>
<accession>A0A5N3QZB2</accession>
<gene>
    <name evidence="8" type="ORF">F2P58_21190</name>
</gene>
<dbReference type="GO" id="GO:0005576">
    <property type="term" value="C:extracellular region"/>
    <property type="evidence" value="ECO:0007669"/>
    <property type="project" value="UniProtKB-SubCell"/>
</dbReference>
<feature type="domain" description="Flagellin C-terminal" evidence="7">
    <location>
        <begin position="287"/>
        <end position="371"/>
    </location>
</feature>
<reference evidence="8 9" key="1">
    <citation type="submission" date="2019-09" db="EMBL/GenBank/DDBJ databases">
        <title>Whole genome sequence of Vibrio fortis.</title>
        <authorList>
            <person name="Das S.K."/>
        </authorList>
    </citation>
    <scope>NUCLEOTIDE SEQUENCE [LARGE SCALE GENOMIC DNA]</scope>
    <source>
        <strain evidence="8 9">AN60</strain>
    </source>
</reference>
<dbReference type="PANTHER" id="PTHR42792:SF2">
    <property type="entry name" value="FLAGELLIN"/>
    <property type="match status" value="1"/>
</dbReference>
<protein>
    <recommendedName>
        <fullName evidence="5">Flagellin</fullName>
    </recommendedName>
</protein>
<evidence type="ECO:0000259" key="7">
    <source>
        <dbReference type="Pfam" id="PF00700"/>
    </source>
</evidence>
<dbReference type="Gene3D" id="3.30.70.2120">
    <property type="match status" value="1"/>
</dbReference>
<evidence type="ECO:0000313" key="8">
    <source>
        <dbReference type="EMBL" id="KAB0287142.1"/>
    </source>
</evidence>
<evidence type="ECO:0000256" key="5">
    <source>
        <dbReference type="RuleBase" id="RU362073"/>
    </source>
</evidence>
<dbReference type="Pfam" id="PF00669">
    <property type="entry name" value="Flagellin_N"/>
    <property type="match status" value="1"/>
</dbReference>
<dbReference type="PRINTS" id="PR00207">
    <property type="entry name" value="FLAGELLIN"/>
</dbReference>
<dbReference type="Gene3D" id="6.10.10.10">
    <property type="entry name" value="Flagellar export chaperone, C-terminal domain"/>
    <property type="match status" value="1"/>
</dbReference>
<dbReference type="InterPro" id="IPR046358">
    <property type="entry name" value="Flagellin_C"/>
</dbReference>
<evidence type="ECO:0000256" key="2">
    <source>
        <dbReference type="ARBA" id="ARBA00022525"/>
    </source>
</evidence>
<comment type="caution">
    <text evidence="8">The sequence shown here is derived from an EMBL/GenBank/DDBJ whole genome shotgun (WGS) entry which is preliminary data.</text>
</comment>
<dbReference type="AlphaFoldDB" id="A0A5N3QZB2"/>
<name>A0A5N3QZB2_9VIBR</name>
<evidence type="ECO:0000313" key="9">
    <source>
        <dbReference type="Proteomes" id="UP000326789"/>
    </source>
</evidence>
<keyword evidence="8" id="KW-0966">Cell projection</keyword>
<keyword evidence="8" id="KW-0282">Flagellum</keyword>
<dbReference type="PANTHER" id="PTHR42792">
    <property type="entry name" value="FLAGELLIN"/>
    <property type="match status" value="1"/>
</dbReference>